<dbReference type="EMBL" id="BMZO01000008">
    <property type="protein sequence ID" value="GHC74890.1"/>
    <property type="molecule type" value="Genomic_DNA"/>
</dbReference>
<protein>
    <recommendedName>
        <fullName evidence="5">PepSY domain-containing protein</fullName>
    </recommendedName>
</protein>
<feature type="signal peptide" evidence="2">
    <location>
        <begin position="1"/>
        <end position="28"/>
    </location>
</feature>
<keyword evidence="2" id="KW-0732">Signal</keyword>
<organism evidence="3 4">
    <name type="scientific">Limoniibacter endophyticus</name>
    <dbReference type="NCBI Taxonomy" id="1565040"/>
    <lineage>
        <taxon>Bacteria</taxon>
        <taxon>Pseudomonadati</taxon>
        <taxon>Pseudomonadota</taxon>
        <taxon>Alphaproteobacteria</taxon>
        <taxon>Hyphomicrobiales</taxon>
        <taxon>Bartonellaceae</taxon>
        <taxon>Limoniibacter</taxon>
    </lineage>
</organism>
<feature type="compositionally biased region" description="Basic and acidic residues" evidence="1">
    <location>
        <begin position="45"/>
        <end position="57"/>
    </location>
</feature>
<dbReference type="AlphaFoldDB" id="A0A8J3DII3"/>
<accession>A0A8J3DII3</accession>
<dbReference type="RefSeq" id="WP_189490509.1">
    <property type="nucleotide sequence ID" value="NZ_BMZO01000008.1"/>
</dbReference>
<gene>
    <name evidence="3" type="ORF">GCM10010136_24190</name>
</gene>
<name>A0A8J3DII3_9HYPH</name>
<evidence type="ECO:0000313" key="3">
    <source>
        <dbReference type="EMBL" id="GHC74890.1"/>
    </source>
</evidence>
<feature type="region of interest" description="Disordered" evidence="1">
    <location>
        <begin position="44"/>
        <end position="66"/>
    </location>
</feature>
<reference evidence="3" key="2">
    <citation type="submission" date="2020-09" db="EMBL/GenBank/DDBJ databases">
        <authorList>
            <person name="Sun Q."/>
            <person name="Kim S."/>
        </authorList>
    </citation>
    <scope>NUCLEOTIDE SEQUENCE</scope>
    <source>
        <strain evidence="3">KCTC 42097</strain>
    </source>
</reference>
<evidence type="ECO:0008006" key="5">
    <source>
        <dbReference type="Google" id="ProtNLM"/>
    </source>
</evidence>
<comment type="caution">
    <text evidence="3">The sequence shown here is derived from an EMBL/GenBank/DDBJ whole genome shotgun (WGS) entry which is preliminary data.</text>
</comment>
<evidence type="ECO:0000256" key="2">
    <source>
        <dbReference type="SAM" id="SignalP"/>
    </source>
</evidence>
<evidence type="ECO:0000256" key="1">
    <source>
        <dbReference type="SAM" id="MobiDB-lite"/>
    </source>
</evidence>
<sequence length="119" mass="13092">MNGFLKTTFLSAMIGLGAFSAMPSAALAQNFGVAAEAGSIQLAQHWDRRDRDRDHRPRPGYRGRCTPGEAVAKARAMGLRAVRVVDINRRTVTVRGIGRRGPDLVTFRSDTPNCRIARR</sequence>
<reference evidence="3" key="1">
    <citation type="journal article" date="2014" name="Int. J. Syst. Evol. Microbiol.">
        <title>Complete genome sequence of Corynebacterium casei LMG S-19264T (=DSM 44701T), isolated from a smear-ripened cheese.</title>
        <authorList>
            <consortium name="US DOE Joint Genome Institute (JGI-PGF)"/>
            <person name="Walter F."/>
            <person name="Albersmeier A."/>
            <person name="Kalinowski J."/>
            <person name="Ruckert C."/>
        </authorList>
    </citation>
    <scope>NUCLEOTIDE SEQUENCE</scope>
    <source>
        <strain evidence="3">KCTC 42097</strain>
    </source>
</reference>
<feature type="chain" id="PRO_5035289867" description="PepSY domain-containing protein" evidence="2">
    <location>
        <begin position="29"/>
        <end position="119"/>
    </location>
</feature>
<proteinExistence type="predicted"/>
<evidence type="ECO:0000313" key="4">
    <source>
        <dbReference type="Proteomes" id="UP000641137"/>
    </source>
</evidence>
<dbReference type="Proteomes" id="UP000641137">
    <property type="component" value="Unassembled WGS sequence"/>
</dbReference>
<keyword evidence="4" id="KW-1185">Reference proteome</keyword>